<evidence type="ECO:0000256" key="2">
    <source>
        <dbReference type="ARBA" id="ARBA00007738"/>
    </source>
</evidence>
<dbReference type="PRINTS" id="PR01270">
    <property type="entry name" value="HDASUPER"/>
</dbReference>
<dbReference type="InterPro" id="IPR023801">
    <property type="entry name" value="His_deacetylse_dom"/>
</dbReference>
<dbReference type="GO" id="GO:0141221">
    <property type="term" value="F:histone deacetylase activity, hydrolytic mechanism"/>
    <property type="evidence" value="ECO:0007669"/>
    <property type="project" value="UniProtKB-EC"/>
</dbReference>
<evidence type="ECO:0000313" key="13">
    <source>
        <dbReference type="EMBL" id="KAJ8958862.1"/>
    </source>
</evidence>
<evidence type="ECO:0000256" key="6">
    <source>
        <dbReference type="ARBA" id="ARBA00022853"/>
    </source>
</evidence>
<accession>A0AAV8Z4F7</accession>
<evidence type="ECO:0000256" key="10">
    <source>
        <dbReference type="ARBA" id="ARBA00048287"/>
    </source>
</evidence>
<dbReference type="InterPro" id="IPR000286">
    <property type="entry name" value="HDACs"/>
</dbReference>
<keyword evidence="9" id="KW-0539">Nucleus</keyword>
<reference evidence="13" key="1">
    <citation type="journal article" date="2023" name="Insect Mol. Biol.">
        <title>Genome sequencing provides insights into the evolution of gene families encoding plant cell wall-degrading enzymes in longhorned beetles.</title>
        <authorList>
            <person name="Shin N.R."/>
            <person name="Okamura Y."/>
            <person name="Kirsch R."/>
            <person name="Pauchet Y."/>
        </authorList>
    </citation>
    <scope>NUCLEOTIDE SEQUENCE</scope>
    <source>
        <strain evidence="13">AMC_N1</strain>
    </source>
</reference>
<evidence type="ECO:0000256" key="4">
    <source>
        <dbReference type="ARBA" id="ARBA00022491"/>
    </source>
</evidence>
<evidence type="ECO:0000313" key="14">
    <source>
        <dbReference type="Proteomes" id="UP001162162"/>
    </source>
</evidence>
<dbReference type="EMBL" id="JAPWTK010000015">
    <property type="protein sequence ID" value="KAJ8958862.1"/>
    <property type="molecule type" value="Genomic_DNA"/>
</dbReference>
<dbReference type="PANTHER" id="PTHR10625">
    <property type="entry name" value="HISTONE DEACETYLASE HDAC1-RELATED"/>
    <property type="match status" value="1"/>
</dbReference>
<feature type="compositionally biased region" description="Pro residues" evidence="11">
    <location>
        <begin position="440"/>
        <end position="449"/>
    </location>
</feature>
<dbReference type="Gene3D" id="3.40.800.20">
    <property type="entry name" value="Histone deacetylase domain"/>
    <property type="match status" value="1"/>
</dbReference>
<evidence type="ECO:0000256" key="8">
    <source>
        <dbReference type="ARBA" id="ARBA00023163"/>
    </source>
</evidence>
<dbReference type="InterPro" id="IPR037138">
    <property type="entry name" value="His_deacetylse_dom_sf"/>
</dbReference>
<dbReference type="Proteomes" id="UP001162162">
    <property type="component" value="Unassembled WGS sequence"/>
</dbReference>
<feature type="region of interest" description="Disordered" evidence="11">
    <location>
        <begin position="34"/>
        <end position="56"/>
    </location>
</feature>
<name>A0AAV8Z4F7_9CUCU</name>
<comment type="caution">
    <text evidence="13">The sequence shown here is derived from an EMBL/GenBank/DDBJ whole genome shotgun (WGS) entry which is preliminary data.</text>
</comment>
<feature type="region of interest" description="Disordered" evidence="11">
    <location>
        <begin position="176"/>
        <end position="256"/>
    </location>
</feature>
<feature type="region of interest" description="Disordered" evidence="11">
    <location>
        <begin position="73"/>
        <end position="116"/>
    </location>
</feature>
<keyword evidence="14" id="KW-1185">Reference proteome</keyword>
<organism evidence="13 14">
    <name type="scientific">Aromia moschata</name>
    <dbReference type="NCBI Taxonomy" id="1265417"/>
    <lineage>
        <taxon>Eukaryota</taxon>
        <taxon>Metazoa</taxon>
        <taxon>Ecdysozoa</taxon>
        <taxon>Arthropoda</taxon>
        <taxon>Hexapoda</taxon>
        <taxon>Insecta</taxon>
        <taxon>Pterygota</taxon>
        <taxon>Neoptera</taxon>
        <taxon>Endopterygota</taxon>
        <taxon>Coleoptera</taxon>
        <taxon>Polyphaga</taxon>
        <taxon>Cucujiformia</taxon>
        <taxon>Chrysomeloidea</taxon>
        <taxon>Cerambycidae</taxon>
        <taxon>Cerambycinae</taxon>
        <taxon>Callichromatini</taxon>
        <taxon>Aromia</taxon>
    </lineage>
</organism>
<dbReference type="Pfam" id="PF00850">
    <property type="entry name" value="Hist_deacetyl"/>
    <property type="match status" value="1"/>
</dbReference>
<dbReference type="SUPFAM" id="SSF52768">
    <property type="entry name" value="Arginase/deacetylase"/>
    <property type="match status" value="1"/>
</dbReference>
<feature type="region of interest" description="Disordered" evidence="11">
    <location>
        <begin position="870"/>
        <end position="896"/>
    </location>
</feature>
<feature type="compositionally biased region" description="Basic and acidic residues" evidence="11">
    <location>
        <begin position="239"/>
        <end position="253"/>
    </location>
</feature>
<dbReference type="GO" id="GO:0000118">
    <property type="term" value="C:histone deacetylase complex"/>
    <property type="evidence" value="ECO:0007669"/>
    <property type="project" value="TreeGrafter"/>
</dbReference>
<comment type="similarity">
    <text evidence="2">Belongs to the histone deacetylase family. HD type 2 subfamily.</text>
</comment>
<dbReference type="PANTHER" id="PTHR10625:SF5">
    <property type="entry name" value="HISTONE DEACETYLASE"/>
    <property type="match status" value="1"/>
</dbReference>
<feature type="domain" description="Histone deacetylase" evidence="12">
    <location>
        <begin position="496"/>
        <end position="791"/>
    </location>
</feature>
<evidence type="ECO:0000256" key="5">
    <source>
        <dbReference type="ARBA" id="ARBA00022801"/>
    </source>
</evidence>
<sequence length="896" mass="96991">MKRRNNASDSVPAAKTPRIKAFISVQRKNVAVASEGMDTGSDSTTTNNDFPLRKTASEPNLLKVRLKQRVMERRCSPMSKRLPPSLKKKLLSSCLPPSESPPQEPPKELSPPCESEEYQRHMLFSSPSMPNISLAAHHVLSPDLSEAAVRAACTARLGMPLTGQMLPGTLPFYPSLPSIDSEHEETPLDTISELQEPQPRGVIRPLGRTQSSPLPLGHPLLGGPPPPDPQPPQPPPEEQEQRDLELRANESRRSSASINRRGNCRFLCLYVPTPFPRPGLHVSGRVGCPLIGLFSFGYAVGGPTQRRDGYRPPPHLSLAGRWGTLACPSPENVKIHPPLCLSQRAFYFWTQKRDKAGAQRSGSVSEKLSPRRQNRYRDSVEIEGLRCDGYAKGVFGPLLTPSSFMVSFDDLGGYTAAVEGPELPPWYTWGPRMGRRSPGGGPPPPPPRASPTTAKCSSTFASVATTPSTPNTPAACRASGPGCWRRDSCPEKNENKCDRLRPRKASTQELQTCHSEAHTLLYGTSSLNRHKMDMSKLSALPVTAFVRLSCGGIGVDTDTTWNEVNTAPAARMAVGCTVDLAVRTWTGDIRNGFAIVRPPGHHAEPQQAMGFCFFNSVAIAARILQKEHRVHKILIFDWDVHHGNGTQEIFYDDPRVLVVSMHRHDDGNFFPGTGSTAECGAGAGLGYNVNVAWSGGLNPPLGDAEYLAAFRSVVMPVAREFGPDIVLVSAGFDATEGHMPPLGGYRVSPACFGYMTRQLMQLARGRVVLALEGGYDLPSICDSAEECVRVLLGDQPSPISPLELARTPCANAVLALQKVIAVQTPHWPCLQEAAKSALCSFSDALRNEKDDKDTVSAMASLSMQHVVSPSMVSSSPGFHHPASPPQNALAGGRPPA</sequence>
<evidence type="ECO:0000259" key="12">
    <source>
        <dbReference type="Pfam" id="PF00850"/>
    </source>
</evidence>
<keyword evidence="4" id="KW-0678">Repressor</keyword>
<comment type="catalytic activity">
    <reaction evidence="10">
        <text>N(6)-acetyl-L-lysyl-[histone] + H2O = L-lysyl-[histone] + acetate</text>
        <dbReference type="Rhea" id="RHEA:58196"/>
        <dbReference type="Rhea" id="RHEA-COMP:9845"/>
        <dbReference type="Rhea" id="RHEA-COMP:11338"/>
        <dbReference type="ChEBI" id="CHEBI:15377"/>
        <dbReference type="ChEBI" id="CHEBI:29969"/>
        <dbReference type="ChEBI" id="CHEBI:30089"/>
        <dbReference type="ChEBI" id="CHEBI:61930"/>
        <dbReference type="EC" id="3.5.1.98"/>
    </reaction>
</comment>
<evidence type="ECO:0000256" key="11">
    <source>
        <dbReference type="SAM" id="MobiDB-lite"/>
    </source>
</evidence>
<feature type="compositionally biased region" description="Pro residues" evidence="11">
    <location>
        <begin position="222"/>
        <end position="236"/>
    </location>
</feature>
<keyword evidence="8" id="KW-0804">Transcription</keyword>
<dbReference type="EC" id="3.5.1.98" evidence="3"/>
<evidence type="ECO:0000256" key="1">
    <source>
        <dbReference type="ARBA" id="ARBA00004123"/>
    </source>
</evidence>
<keyword evidence="5" id="KW-0378">Hydrolase</keyword>
<keyword evidence="6" id="KW-0156">Chromatin regulator</keyword>
<protein>
    <recommendedName>
        <fullName evidence="3">histone deacetylase</fullName>
        <ecNumber evidence="3">3.5.1.98</ecNumber>
    </recommendedName>
</protein>
<dbReference type="GO" id="GO:0040029">
    <property type="term" value="P:epigenetic regulation of gene expression"/>
    <property type="evidence" value="ECO:0007669"/>
    <property type="project" value="TreeGrafter"/>
</dbReference>
<proteinExistence type="inferred from homology"/>
<feature type="compositionally biased region" description="Low complexity" evidence="11">
    <location>
        <begin position="38"/>
        <end position="49"/>
    </location>
</feature>
<keyword evidence="7" id="KW-0805">Transcription regulation</keyword>
<evidence type="ECO:0000256" key="3">
    <source>
        <dbReference type="ARBA" id="ARBA00012111"/>
    </source>
</evidence>
<dbReference type="InterPro" id="IPR023696">
    <property type="entry name" value="Ureohydrolase_dom_sf"/>
</dbReference>
<feature type="region of interest" description="Disordered" evidence="11">
    <location>
        <begin position="431"/>
        <end position="454"/>
    </location>
</feature>
<comment type="subcellular location">
    <subcellularLocation>
        <location evidence="1">Nucleus</location>
    </subcellularLocation>
</comment>
<evidence type="ECO:0000256" key="7">
    <source>
        <dbReference type="ARBA" id="ARBA00023015"/>
    </source>
</evidence>
<feature type="compositionally biased region" description="Low complexity" evidence="11">
    <location>
        <begin position="76"/>
        <end position="97"/>
    </location>
</feature>
<dbReference type="AlphaFoldDB" id="A0AAV8Z4F7"/>
<evidence type="ECO:0000256" key="9">
    <source>
        <dbReference type="ARBA" id="ARBA00023242"/>
    </source>
</evidence>
<gene>
    <name evidence="13" type="ORF">NQ318_019629</name>
</gene>